<dbReference type="Gene3D" id="2.60.40.10">
    <property type="entry name" value="Immunoglobulins"/>
    <property type="match status" value="1"/>
</dbReference>
<proteinExistence type="predicted"/>
<dbReference type="AlphaFoldDB" id="A0A641RIQ8"/>
<name>A0A641RIQ8_BACOV</name>
<dbReference type="InterPro" id="IPR013783">
    <property type="entry name" value="Ig-like_fold"/>
</dbReference>
<organism evidence="1">
    <name type="scientific">Bacteroides ovatus</name>
    <dbReference type="NCBI Taxonomy" id="28116"/>
    <lineage>
        <taxon>Bacteria</taxon>
        <taxon>Pseudomonadati</taxon>
        <taxon>Bacteroidota</taxon>
        <taxon>Bacteroidia</taxon>
        <taxon>Bacteroidales</taxon>
        <taxon>Bacteroidaceae</taxon>
        <taxon>Bacteroides</taxon>
    </lineage>
</organism>
<evidence type="ECO:0008006" key="2">
    <source>
        <dbReference type="Google" id="ProtNLM"/>
    </source>
</evidence>
<sequence>LSKSVKFELGWHYLNGEFGSDDDHLFNGILTQAAKDPDVIVVPAPSDTSMIGKLKAVRKAIPKALRENPNLRILMSIDDFDKYDDELTEREYKNTSETDINKKRYKGITIETLNSWPDGLIVATLCSMSADGNLFAGVNLQDDEEVIQIDKWMNSSELYFFKLLMKADTEIAFGEEFVVLDTRETPVFKVVERSISADPAALSFKAAGESKEVKVTASGDYSVVSIPAGFTAVGTDGSLTVTAGVNSSGKAVSGTLVLGLDADPEKKVEIALSQAAVDEEEGGE</sequence>
<dbReference type="EMBL" id="VWKO01000542">
    <property type="protein sequence ID" value="KAA4016971.1"/>
    <property type="molecule type" value="Genomic_DNA"/>
</dbReference>
<feature type="non-terminal residue" evidence="1">
    <location>
        <position position="1"/>
    </location>
</feature>
<dbReference type="InterPro" id="IPR024361">
    <property type="entry name" value="BACON"/>
</dbReference>
<comment type="caution">
    <text evidence="1">The sequence shown here is derived from an EMBL/GenBank/DDBJ whole genome shotgun (WGS) entry which is preliminary data.</text>
</comment>
<gene>
    <name evidence="1" type="ORF">F3D60_31590</name>
</gene>
<protein>
    <recommendedName>
        <fullName evidence="2">BACON domain-containing protein</fullName>
    </recommendedName>
</protein>
<reference evidence="1" key="1">
    <citation type="journal article" date="2019" name="Nat. Med.">
        <title>A library of human gut bacterial isolates paired with longitudinal multiomics data enables mechanistic microbiome research.</title>
        <authorList>
            <person name="Poyet M."/>
            <person name="Groussin M."/>
            <person name="Gibbons S.M."/>
            <person name="Avila-Pacheco J."/>
            <person name="Jiang X."/>
            <person name="Kearney S.M."/>
            <person name="Perrotta A.R."/>
            <person name="Berdy B."/>
            <person name="Zhao S."/>
            <person name="Lieberman T.D."/>
            <person name="Swanson P.K."/>
            <person name="Smith M."/>
            <person name="Roesemann S."/>
            <person name="Alexander J.E."/>
            <person name="Rich S.A."/>
            <person name="Livny J."/>
            <person name="Vlamakis H."/>
            <person name="Clish C."/>
            <person name="Bullock K."/>
            <person name="Deik A."/>
            <person name="Scott J."/>
            <person name="Pierce K.A."/>
            <person name="Xavier R.J."/>
            <person name="Alm E.J."/>
        </authorList>
    </citation>
    <scope>NUCLEOTIDE SEQUENCE</scope>
    <source>
        <strain evidence="1">BIOML-A147</strain>
    </source>
</reference>
<dbReference type="CDD" id="cd14948">
    <property type="entry name" value="BACON"/>
    <property type="match status" value="1"/>
</dbReference>
<accession>A0A641RIQ8</accession>
<evidence type="ECO:0000313" key="1">
    <source>
        <dbReference type="EMBL" id="KAA4016971.1"/>
    </source>
</evidence>